<sequence length="205" mass="22248">MTMSWAVRPALLQSKHLLDRRILTQGLGLKRKIRPANLLKRLRAIQSLREAYLTTSALQQLGLGATEGPAEDWMDQSTGQVLCSVSYDLRIPGAGATLREPGRVHASGGRPDADGLDLLRAVALRFPRDRDAEFLALTSVVAAIRRAVGPGLEMSEAEGSVRLHASHVPCLSCLGVMVQFREAFPKIELKVSFDDARSAVGEKPA</sequence>
<comment type="caution">
    <text evidence="1">The sequence shown here is derived from an EMBL/GenBank/DDBJ whole genome shotgun (WGS) entry which is preliminary data.</text>
</comment>
<dbReference type="EMBL" id="CAJNDS010002119">
    <property type="protein sequence ID" value="CAE7337296.1"/>
    <property type="molecule type" value="Genomic_DNA"/>
</dbReference>
<organism evidence="1 2">
    <name type="scientific">Symbiodinium natans</name>
    <dbReference type="NCBI Taxonomy" id="878477"/>
    <lineage>
        <taxon>Eukaryota</taxon>
        <taxon>Sar</taxon>
        <taxon>Alveolata</taxon>
        <taxon>Dinophyceae</taxon>
        <taxon>Suessiales</taxon>
        <taxon>Symbiodiniaceae</taxon>
        <taxon>Symbiodinium</taxon>
    </lineage>
</organism>
<evidence type="ECO:0000313" key="2">
    <source>
        <dbReference type="Proteomes" id="UP000604046"/>
    </source>
</evidence>
<protein>
    <submittedName>
        <fullName evidence="1">KIF13B protein</fullName>
    </submittedName>
</protein>
<name>A0A812P2I9_9DINO</name>
<dbReference type="Proteomes" id="UP000604046">
    <property type="component" value="Unassembled WGS sequence"/>
</dbReference>
<dbReference type="OrthoDB" id="430516at2759"/>
<accession>A0A812P2I9</accession>
<gene>
    <name evidence="1" type="primary">KIF13B</name>
    <name evidence="1" type="ORF">SNAT2548_LOCUS17650</name>
</gene>
<reference evidence="1" key="1">
    <citation type="submission" date="2021-02" db="EMBL/GenBank/DDBJ databases">
        <authorList>
            <person name="Dougan E. K."/>
            <person name="Rhodes N."/>
            <person name="Thang M."/>
            <person name="Chan C."/>
        </authorList>
    </citation>
    <scope>NUCLEOTIDE SEQUENCE</scope>
</reference>
<keyword evidence="2" id="KW-1185">Reference proteome</keyword>
<proteinExistence type="predicted"/>
<evidence type="ECO:0000313" key="1">
    <source>
        <dbReference type="EMBL" id="CAE7337296.1"/>
    </source>
</evidence>
<dbReference type="AlphaFoldDB" id="A0A812P2I9"/>